<sequence length="288" mass="32455">MSACRFSGIAEYELDCVSAGRCHAPMNAEESERNAVRRIEEVERRVFRSQAEEHEALQRFLSGWNAALDARFERLSTHGQAALERYIRDEQSRVTAQVRRCVEEAQQASSEVHKHVQQMASTVQQACFARVDSIADEVRTASQEASRATFRSLQDQIQALEQRLAARAAEAQATAWSAGEEARSAAEALNARLDRMEGSSATFSGEVEAVRARLERLEGGSSGLAEELEALVARQQELAEHQAQAHAEYKEHADKIVLTASLRFRRPFRHDGFLDQFVSPPFRQRRLW</sequence>
<gene>
    <name evidence="2" type="ORF">PCOR1329_LOCUS22077</name>
</gene>
<protein>
    <submittedName>
        <fullName evidence="2">Uncharacterized protein</fullName>
    </submittedName>
</protein>
<organism evidence="2 3">
    <name type="scientific">Prorocentrum cordatum</name>
    <dbReference type="NCBI Taxonomy" id="2364126"/>
    <lineage>
        <taxon>Eukaryota</taxon>
        <taxon>Sar</taxon>
        <taxon>Alveolata</taxon>
        <taxon>Dinophyceae</taxon>
        <taxon>Prorocentrales</taxon>
        <taxon>Prorocentraceae</taxon>
        <taxon>Prorocentrum</taxon>
    </lineage>
</organism>
<accession>A0ABN9RMJ1</accession>
<dbReference type="Proteomes" id="UP001189429">
    <property type="component" value="Unassembled WGS sequence"/>
</dbReference>
<evidence type="ECO:0000313" key="2">
    <source>
        <dbReference type="EMBL" id="CAK0820373.1"/>
    </source>
</evidence>
<proteinExistence type="predicted"/>
<comment type="caution">
    <text evidence="2">The sequence shown here is derived from an EMBL/GenBank/DDBJ whole genome shotgun (WGS) entry which is preliminary data.</text>
</comment>
<dbReference type="EMBL" id="CAUYUJ010007335">
    <property type="protein sequence ID" value="CAK0820373.1"/>
    <property type="molecule type" value="Genomic_DNA"/>
</dbReference>
<evidence type="ECO:0000313" key="3">
    <source>
        <dbReference type="Proteomes" id="UP001189429"/>
    </source>
</evidence>
<reference evidence="2" key="1">
    <citation type="submission" date="2023-10" db="EMBL/GenBank/DDBJ databases">
        <authorList>
            <person name="Chen Y."/>
            <person name="Shah S."/>
            <person name="Dougan E. K."/>
            <person name="Thang M."/>
            <person name="Chan C."/>
        </authorList>
    </citation>
    <scope>NUCLEOTIDE SEQUENCE [LARGE SCALE GENOMIC DNA]</scope>
</reference>
<evidence type="ECO:0000256" key="1">
    <source>
        <dbReference type="SAM" id="Coils"/>
    </source>
</evidence>
<feature type="coiled-coil region" evidence="1">
    <location>
        <begin position="143"/>
        <end position="170"/>
    </location>
</feature>
<keyword evidence="3" id="KW-1185">Reference proteome</keyword>
<keyword evidence="1" id="KW-0175">Coiled coil</keyword>
<name>A0ABN9RMJ1_9DINO</name>